<evidence type="ECO:0000259" key="3">
    <source>
        <dbReference type="Pfam" id="PF07732"/>
    </source>
</evidence>
<sequence>MGTASHHVLVSMGFFVASWHGLLPQAAQAITRLTTSISRCKKLNDYVTPKYSHRKWAISWTRVVAREGDRLLIKVTNHVSNNITIHWHGIRQLRSGWADGPAYITSAPYKLGRATCIISLWLANEEPFSGMHIFHG</sequence>
<feature type="domain" description="Plastocyanin-like" evidence="3">
    <location>
        <begin position="62"/>
        <end position="112"/>
    </location>
</feature>
<dbReference type="PANTHER" id="PTHR11709">
    <property type="entry name" value="MULTI-COPPER OXIDASE"/>
    <property type="match status" value="1"/>
</dbReference>
<dbReference type="EMBL" id="JACGWJ010000027">
    <property type="protein sequence ID" value="KAL0309876.1"/>
    <property type="molecule type" value="Genomic_DNA"/>
</dbReference>
<dbReference type="InterPro" id="IPR011707">
    <property type="entry name" value="Cu-oxidase-like_N"/>
</dbReference>
<feature type="signal peptide" evidence="2">
    <location>
        <begin position="1"/>
        <end position="29"/>
    </location>
</feature>
<dbReference type="SUPFAM" id="SSF49503">
    <property type="entry name" value="Cupredoxins"/>
    <property type="match status" value="1"/>
</dbReference>
<evidence type="ECO:0000256" key="2">
    <source>
        <dbReference type="SAM" id="SignalP"/>
    </source>
</evidence>
<reference evidence="4" key="1">
    <citation type="submission" date="2020-06" db="EMBL/GenBank/DDBJ databases">
        <authorList>
            <person name="Li T."/>
            <person name="Hu X."/>
            <person name="Zhang T."/>
            <person name="Song X."/>
            <person name="Zhang H."/>
            <person name="Dai N."/>
            <person name="Sheng W."/>
            <person name="Hou X."/>
            <person name="Wei L."/>
        </authorList>
    </citation>
    <scope>NUCLEOTIDE SEQUENCE</scope>
    <source>
        <strain evidence="4">G02</strain>
        <tissue evidence="4">Leaf</tissue>
    </source>
</reference>
<gene>
    <name evidence="4" type="ORF">Sradi_5929900</name>
</gene>
<feature type="chain" id="PRO_5043744195" evidence="2">
    <location>
        <begin position="30"/>
        <end position="136"/>
    </location>
</feature>
<organism evidence="4">
    <name type="scientific">Sesamum radiatum</name>
    <name type="common">Black benniseed</name>
    <dbReference type="NCBI Taxonomy" id="300843"/>
    <lineage>
        <taxon>Eukaryota</taxon>
        <taxon>Viridiplantae</taxon>
        <taxon>Streptophyta</taxon>
        <taxon>Embryophyta</taxon>
        <taxon>Tracheophyta</taxon>
        <taxon>Spermatophyta</taxon>
        <taxon>Magnoliopsida</taxon>
        <taxon>eudicotyledons</taxon>
        <taxon>Gunneridae</taxon>
        <taxon>Pentapetalae</taxon>
        <taxon>asterids</taxon>
        <taxon>lamiids</taxon>
        <taxon>Lamiales</taxon>
        <taxon>Pedaliaceae</taxon>
        <taxon>Sesamum</taxon>
    </lineage>
</organism>
<evidence type="ECO:0000256" key="1">
    <source>
        <dbReference type="ARBA" id="ARBA00010609"/>
    </source>
</evidence>
<reference evidence="4" key="2">
    <citation type="journal article" date="2024" name="Plant">
        <title>Genomic evolution and insights into agronomic trait innovations of Sesamum species.</title>
        <authorList>
            <person name="Miao H."/>
            <person name="Wang L."/>
            <person name="Qu L."/>
            <person name="Liu H."/>
            <person name="Sun Y."/>
            <person name="Le M."/>
            <person name="Wang Q."/>
            <person name="Wei S."/>
            <person name="Zheng Y."/>
            <person name="Lin W."/>
            <person name="Duan Y."/>
            <person name="Cao H."/>
            <person name="Xiong S."/>
            <person name="Wang X."/>
            <person name="Wei L."/>
            <person name="Li C."/>
            <person name="Ma Q."/>
            <person name="Ju M."/>
            <person name="Zhao R."/>
            <person name="Li G."/>
            <person name="Mu C."/>
            <person name="Tian Q."/>
            <person name="Mei H."/>
            <person name="Zhang T."/>
            <person name="Gao T."/>
            <person name="Zhang H."/>
        </authorList>
    </citation>
    <scope>NUCLEOTIDE SEQUENCE</scope>
    <source>
        <strain evidence="4">G02</strain>
    </source>
</reference>
<dbReference type="Gene3D" id="2.60.40.420">
    <property type="entry name" value="Cupredoxins - blue copper proteins"/>
    <property type="match status" value="1"/>
</dbReference>
<dbReference type="GO" id="GO:0005507">
    <property type="term" value="F:copper ion binding"/>
    <property type="evidence" value="ECO:0007669"/>
    <property type="project" value="InterPro"/>
</dbReference>
<comment type="caution">
    <text evidence="4">The sequence shown here is derived from an EMBL/GenBank/DDBJ whole genome shotgun (WGS) entry which is preliminary data.</text>
</comment>
<evidence type="ECO:0000313" key="4">
    <source>
        <dbReference type="EMBL" id="KAL0309876.1"/>
    </source>
</evidence>
<dbReference type="Pfam" id="PF07732">
    <property type="entry name" value="Cu-oxidase_3"/>
    <property type="match status" value="1"/>
</dbReference>
<comment type="similarity">
    <text evidence="1">Belongs to the multicopper oxidase family.</text>
</comment>
<dbReference type="GO" id="GO:0016491">
    <property type="term" value="F:oxidoreductase activity"/>
    <property type="evidence" value="ECO:0007669"/>
    <property type="project" value="TreeGrafter"/>
</dbReference>
<dbReference type="PANTHER" id="PTHR11709:SF417">
    <property type="entry name" value="LACCASE-17"/>
    <property type="match status" value="1"/>
</dbReference>
<accession>A0AAW2KUB8</accession>
<name>A0AAW2KUB8_SESRA</name>
<dbReference type="InterPro" id="IPR008972">
    <property type="entry name" value="Cupredoxin"/>
</dbReference>
<keyword evidence="2" id="KW-0732">Signal</keyword>
<protein>
    <submittedName>
        <fullName evidence="4">Laccase-2</fullName>
    </submittedName>
</protein>
<dbReference type="InterPro" id="IPR045087">
    <property type="entry name" value="Cu-oxidase_fam"/>
</dbReference>
<proteinExistence type="inferred from homology"/>
<dbReference type="AlphaFoldDB" id="A0AAW2KUB8"/>